<reference evidence="1" key="1">
    <citation type="submission" date="2021-05" db="EMBL/GenBank/DDBJ databases">
        <authorList>
            <person name="Alioto T."/>
            <person name="Alioto T."/>
            <person name="Gomez Garrido J."/>
        </authorList>
    </citation>
    <scope>NUCLEOTIDE SEQUENCE</scope>
</reference>
<evidence type="ECO:0000313" key="1">
    <source>
        <dbReference type="EMBL" id="CAG6598790.1"/>
    </source>
</evidence>
<sequence length="153" mass="17423">MRPPPTPAPPPMVPAITVCRRRPSPIGSAGCPTRRWRAMCRSGCRRTIHLRSTTWRPTSTYRPARRNPFLVQPPATVSWTSSAKTNCFRRTRKPSTGTRSIANGTRNWRDATVSWKRTTARLARSWWRHRTKRCGELANSASSARWSSKPKPT</sequence>
<dbReference type="EMBL" id="HBUE01234860">
    <property type="protein sequence ID" value="CAG6546607.1"/>
    <property type="molecule type" value="Transcribed_RNA"/>
</dbReference>
<dbReference type="AlphaFoldDB" id="A0A8D8KTS1"/>
<dbReference type="EMBL" id="HBUE01341762">
    <property type="protein sequence ID" value="CAG6598790.1"/>
    <property type="molecule type" value="Transcribed_RNA"/>
</dbReference>
<proteinExistence type="predicted"/>
<organism evidence="1">
    <name type="scientific">Culex pipiens</name>
    <name type="common">House mosquito</name>
    <dbReference type="NCBI Taxonomy" id="7175"/>
    <lineage>
        <taxon>Eukaryota</taxon>
        <taxon>Metazoa</taxon>
        <taxon>Ecdysozoa</taxon>
        <taxon>Arthropoda</taxon>
        <taxon>Hexapoda</taxon>
        <taxon>Insecta</taxon>
        <taxon>Pterygota</taxon>
        <taxon>Neoptera</taxon>
        <taxon>Endopterygota</taxon>
        <taxon>Diptera</taxon>
        <taxon>Nematocera</taxon>
        <taxon>Culicoidea</taxon>
        <taxon>Culicidae</taxon>
        <taxon>Culicinae</taxon>
        <taxon>Culicini</taxon>
        <taxon>Culex</taxon>
        <taxon>Culex</taxon>
    </lineage>
</organism>
<protein>
    <submittedName>
        <fullName evidence="1">(northern house mosquito) hypothetical protein</fullName>
    </submittedName>
</protein>
<name>A0A8D8KTS1_CULPI</name>
<accession>A0A8D8KTS1</accession>